<organism evidence="2 3">
    <name type="scientific">Knufia fluminis</name>
    <dbReference type="NCBI Taxonomy" id="191047"/>
    <lineage>
        <taxon>Eukaryota</taxon>
        <taxon>Fungi</taxon>
        <taxon>Dikarya</taxon>
        <taxon>Ascomycota</taxon>
        <taxon>Pezizomycotina</taxon>
        <taxon>Eurotiomycetes</taxon>
        <taxon>Chaetothyriomycetidae</taxon>
        <taxon>Chaetothyriales</taxon>
        <taxon>Trichomeriaceae</taxon>
        <taxon>Knufia</taxon>
    </lineage>
</organism>
<comment type="caution">
    <text evidence="2">The sequence shown here is derived from an EMBL/GenBank/DDBJ whole genome shotgun (WGS) entry which is preliminary data.</text>
</comment>
<keyword evidence="3" id="KW-1185">Reference proteome</keyword>
<protein>
    <submittedName>
        <fullName evidence="2">Uncharacterized protein</fullName>
    </submittedName>
</protein>
<dbReference type="AlphaFoldDB" id="A0AAN8EP77"/>
<dbReference type="Proteomes" id="UP001316803">
    <property type="component" value="Unassembled WGS sequence"/>
</dbReference>
<dbReference type="EMBL" id="JAKLMC020000006">
    <property type="protein sequence ID" value="KAK5955467.1"/>
    <property type="molecule type" value="Genomic_DNA"/>
</dbReference>
<reference evidence="2 3" key="1">
    <citation type="submission" date="2022-12" db="EMBL/GenBank/DDBJ databases">
        <title>Genomic features and morphological characterization of a novel Knufia sp. strain isolated from spacecraft assembly facility.</title>
        <authorList>
            <person name="Teixeira M."/>
            <person name="Chander A.M."/>
            <person name="Stajich J.E."/>
            <person name="Venkateswaran K."/>
        </authorList>
    </citation>
    <scope>NUCLEOTIDE SEQUENCE [LARGE SCALE GENOMIC DNA]</scope>
    <source>
        <strain evidence="2 3">FJI-L2-BK-P2</strain>
    </source>
</reference>
<name>A0AAN8EP77_9EURO</name>
<accession>A0AAN8EP77</accession>
<sequence>MTPADKQVHFRFAFALVLLKSKPRGVTIEEYILSLRSSLLSQYEANVKAGSIIDTAALWHKLFVQMQRHNLDPRAEVSIQHDRDGGISNAFSSPQKRKHQGGSTANSAKIQTKRRKTADIAAFEAEEEHISTIEQHRDRALLLRVIYGLARTKDKLPSGDERKDSIIHLACDSIIETCQKAQDETTSKTANQSESLTFNEACVAARKIWSTLLAKLRSHSTLLSGPIDDHLSAVDAAICSIVEYFLSRLHQYCLDEADRRAELSRKSTKARKPNTKAALRNAAERVELFKHNCNIITCTLAYMLAATVSLQASHQRLFDAIASVFLEHLGSAMSLHLFGDPRNPKDRQSLAPPRGIQDVSHIETGDTFLTTQLEAPYLVSILKGLMSSVTSSRHTAMDDINPGNSLGTKISPIVLHRLQGRLIRGIFDDETKIYANDNARDEQLPSVDLAEQQAVDEVKANDENWFLSQVWDLLGWDILLQDKDNSNLAEEVDIDT</sequence>
<evidence type="ECO:0000313" key="2">
    <source>
        <dbReference type="EMBL" id="KAK5955467.1"/>
    </source>
</evidence>
<proteinExistence type="predicted"/>
<gene>
    <name evidence="2" type="ORF">OHC33_003105</name>
</gene>
<evidence type="ECO:0000313" key="3">
    <source>
        <dbReference type="Proteomes" id="UP001316803"/>
    </source>
</evidence>
<feature type="compositionally biased region" description="Polar residues" evidence="1">
    <location>
        <begin position="101"/>
        <end position="110"/>
    </location>
</feature>
<evidence type="ECO:0000256" key="1">
    <source>
        <dbReference type="SAM" id="MobiDB-lite"/>
    </source>
</evidence>
<feature type="region of interest" description="Disordered" evidence="1">
    <location>
        <begin position="84"/>
        <end position="111"/>
    </location>
</feature>